<dbReference type="Proteomes" id="UP000834503">
    <property type="component" value="Unassembled WGS sequence"/>
</dbReference>
<dbReference type="AlphaFoldDB" id="A0A9N8CVF3"/>
<reference evidence="2" key="1">
    <citation type="submission" date="2020-05" db="EMBL/GenBank/DDBJ databases">
        <authorList>
            <person name="Delgado-Blas J."/>
        </authorList>
    </citation>
    <scope>NUCLEOTIDE SEQUENCE</scope>
    <source>
        <strain evidence="2">BB1459</strain>
        <strain evidence="3">BB1480</strain>
    </source>
</reference>
<dbReference type="EMBL" id="CAHPQX010000068">
    <property type="protein sequence ID" value="CAB5610976.1"/>
    <property type="molecule type" value="Genomic_DNA"/>
</dbReference>
<protein>
    <submittedName>
        <fullName evidence="2">Protein of uncharacterized function (DUF3296)</fullName>
    </submittedName>
</protein>
<dbReference type="InterPro" id="IPR057271">
    <property type="entry name" value="YagK_YfjJ_C"/>
</dbReference>
<organism evidence="2 4">
    <name type="scientific">Citrobacter werkmanii</name>
    <dbReference type="NCBI Taxonomy" id="67827"/>
    <lineage>
        <taxon>Bacteria</taxon>
        <taxon>Pseudomonadati</taxon>
        <taxon>Pseudomonadota</taxon>
        <taxon>Gammaproteobacteria</taxon>
        <taxon>Enterobacterales</taxon>
        <taxon>Enterobacteriaceae</taxon>
        <taxon>Citrobacter</taxon>
        <taxon>Citrobacter freundii complex</taxon>
    </lineage>
</organism>
<evidence type="ECO:0000259" key="1">
    <source>
        <dbReference type="Pfam" id="PF11726"/>
    </source>
</evidence>
<gene>
    <name evidence="2" type="ORF">GHA_05743</name>
    <name evidence="3" type="ORF">TML_04693</name>
</gene>
<accession>A0A9N8CVF3</accession>
<dbReference type="RefSeq" id="WP_069683792.1">
    <property type="nucleotide sequence ID" value="NZ_CAHPQX010000068.1"/>
</dbReference>
<evidence type="ECO:0000313" key="2">
    <source>
        <dbReference type="EMBL" id="CAB5610976.1"/>
    </source>
</evidence>
<proteinExistence type="predicted"/>
<evidence type="ECO:0000313" key="3">
    <source>
        <dbReference type="EMBL" id="CAC9240287.1"/>
    </source>
</evidence>
<sequence length="211" mass="24637">MFDSELLDHRHGSLNANYLKKIENVLQYALDEHARTLAVRVDLRLSPSWVRDDTLTCHPNLQADLLSRFVCSVKAKIRHYRKMLLKEGKKAHACTPRYFWVKESDSAESPHYHLVMFFNKDLFRGLGRFDSEENNLASMIRQAWLSALDLKGYDEYQPLVHFPKNGVYILDRNAPDFVNNFNHLVFRLSYLAKENTKVYSPNERSMGASQK</sequence>
<keyword evidence="5" id="KW-1185">Reference proteome</keyword>
<evidence type="ECO:0000313" key="4">
    <source>
        <dbReference type="Proteomes" id="UP000834503"/>
    </source>
</evidence>
<comment type="caution">
    <text evidence="2">The sequence shown here is derived from an EMBL/GenBank/DDBJ whole genome shotgun (WGS) entry which is preliminary data.</text>
</comment>
<dbReference type="Pfam" id="PF11726">
    <property type="entry name" value="YagK_YfjJ_C"/>
    <property type="match status" value="1"/>
</dbReference>
<dbReference type="Proteomes" id="UP000837205">
    <property type="component" value="Unassembled WGS sequence"/>
</dbReference>
<feature type="domain" description="YagK/YfjJ C-terminal" evidence="1">
    <location>
        <begin position="30"/>
        <end position="209"/>
    </location>
</feature>
<evidence type="ECO:0000313" key="5">
    <source>
        <dbReference type="Proteomes" id="UP000837205"/>
    </source>
</evidence>
<name>A0A9N8CVF3_9ENTR</name>
<dbReference type="EMBL" id="CAIIUA010000001">
    <property type="protein sequence ID" value="CAC9240287.1"/>
    <property type="molecule type" value="Genomic_DNA"/>
</dbReference>